<protein>
    <submittedName>
        <fullName evidence="2">T9SS type A sorting domain-containing protein</fullName>
    </submittedName>
</protein>
<keyword evidence="1" id="KW-0732">Signal</keyword>
<dbReference type="Gene3D" id="2.130.10.130">
    <property type="entry name" value="Integrin alpha, N-terminal"/>
    <property type="match status" value="2"/>
</dbReference>
<evidence type="ECO:0000313" key="3">
    <source>
        <dbReference type="Proteomes" id="UP000653797"/>
    </source>
</evidence>
<reference evidence="2" key="1">
    <citation type="submission" date="2020-09" db="EMBL/GenBank/DDBJ databases">
        <authorList>
            <person name="Kim M.K."/>
        </authorList>
    </citation>
    <scope>NUCLEOTIDE SEQUENCE</scope>
    <source>
        <strain evidence="2">BT704</strain>
    </source>
</reference>
<dbReference type="Gene3D" id="2.30.30.100">
    <property type="match status" value="1"/>
</dbReference>
<dbReference type="Pfam" id="PF13517">
    <property type="entry name" value="FG-GAP_3"/>
    <property type="match status" value="2"/>
</dbReference>
<dbReference type="Pfam" id="PF01839">
    <property type="entry name" value="FG-GAP"/>
    <property type="match status" value="1"/>
</dbReference>
<sequence length="538" mass="55574">MGNAPSSVAIGDLNGDGRPDLVTADRLDNTVSVLLNTGSGSFAARTSFRTGNAPLSVAIGDLNGDGQPELMTVNGVDKTVFGNGNTGSGSFTAAPTPFGVSSMPLSVAAGDLNGDGLWDLATPDRDNFTVSLLLNTGLTTGRVGFRTYDRYPVDNLSLSVAIGDLNGDGRPDLVTGDGEAVAVLLDNGSGRFADRLVYPIYGLPYSVAIGDLNGDGRPDLVTANTDRNTVVLLLNTGQGRFAAPTGFRVGERPSSVAVGDLNGDGRPDLVVANQDDDTVTVLLTTTPTVTISPASQTITQGQSATLSGGGASYYEWSTGQTANPISVTPTTTTAYSVTGISPTCSAVASATVTVRSALPVRLVYFNGRATASGHQLEWQTSLETSNAGFTLLRGPQPTSLEAIASLPSLAPAGHASSLLSYSYLDAAPPAGLSYYQLRQTDFDGSQHLSALIAIRGEGPLAGGVLFPNPAPASGQLSLEPAQSYERYELLDSSGKVLVSVGQPGRLAQFGLPANLAAGHYLLRLYGRGSSVQHYRIIR</sequence>
<dbReference type="EMBL" id="JACXAA010000030">
    <property type="protein sequence ID" value="MBD2757742.1"/>
    <property type="molecule type" value="Genomic_DNA"/>
</dbReference>
<dbReference type="SUPFAM" id="SSF69318">
    <property type="entry name" value="Integrin alpha N-terminal domain"/>
    <property type="match status" value="1"/>
</dbReference>
<comment type="caution">
    <text evidence="2">The sequence shown here is derived from an EMBL/GenBank/DDBJ whole genome shotgun (WGS) entry which is preliminary data.</text>
</comment>
<name>A0A927B9N2_9BACT</name>
<evidence type="ECO:0000313" key="2">
    <source>
        <dbReference type="EMBL" id="MBD2757742.1"/>
    </source>
</evidence>
<dbReference type="PANTHER" id="PTHR46580">
    <property type="entry name" value="SENSOR KINASE-RELATED"/>
    <property type="match status" value="1"/>
</dbReference>
<organism evidence="2 3">
    <name type="scientific">Spirosoma validum</name>
    <dbReference type="NCBI Taxonomy" id="2771355"/>
    <lineage>
        <taxon>Bacteria</taxon>
        <taxon>Pseudomonadati</taxon>
        <taxon>Bacteroidota</taxon>
        <taxon>Cytophagia</taxon>
        <taxon>Cytophagales</taxon>
        <taxon>Cytophagaceae</taxon>
        <taxon>Spirosoma</taxon>
    </lineage>
</organism>
<dbReference type="AlphaFoldDB" id="A0A927B9N2"/>
<dbReference type="RefSeq" id="WP_191043364.1">
    <property type="nucleotide sequence ID" value="NZ_JACXAA010000030.1"/>
</dbReference>
<dbReference type="InterPro" id="IPR013517">
    <property type="entry name" value="FG-GAP"/>
</dbReference>
<gene>
    <name evidence="2" type="ORF">IC230_33060</name>
</gene>
<proteinExistence type="predicted"/>
<dbReference type="InterPro" id="IPR028994">
    <property type="entry name" value="Integrin_alpha_N"/>
</dbReference>
<keyword evidence="3" id="KW-1185">Reference proteome</keyword>
<dbReference type="Proteomes" id="UP000653797">
    <property type="component" value="Unassembled WGS sequence"/>
</dbReference>
<evidence type="ECO:0000256" key="1">
    <source>
        <dbReference type="ARBA" id="ARBA00022729"/>
    </source>
</evidence>
<accession>A0A927B9N2</accession>